<keyword evidence="1" id="KW-1133">Transmembrane helix</keyword>
<comment type="caution">
    <text evidence="2">The sequence shown here is derived from an EMBL/GenBank/DDBJ whole genome shotgun (WGS) entry which is preliminary data.</text>
</comment>
<accession>A0A921KLE0</accession>
<evidence type="ECO:0000256" key="1">
    <source>
        <dbReference type="SAM" id="Phobius"/>
    </source>
</evidence>
<dbReference type="AlphaFoldDB" id="A0A921KLE0"/>
<keyword evidence="1" id="KW-0812">Transmembrane</keyword>
<name>A0A921KLE0_9FIRM</name>
<evidence type="ECO:0008006" key="4">
    <source>
        <dbReference type="Google" id="ProtNLM"/>
    </source>
</evidence>
<protein>
    <recommendedName>
        <fullName evidence="4">DUF4367 domain-containing protein</fullName>
    </recommendedName>
</protein>
<dbReference type="Proteomes" id="UP000749320">
    <property type="component" value="Unassembled WGS sequence"/>
</dbReference>
<evidence type="ECO:0000313" key="3">
    <source>
        <dbReference type="Proteomes" id="UP000749320"/>
    </source>
</evidence>
<evidence type="ECO:0000313" key="2">
    <source>
        <dbReference type="EMBL" id="HJF40977.1"/>
    </source>
</evidence>
<reference evidence="2" key="2">
    <citation type="submission" date="2021-09" db="EMBL/GenBank/DDBJ databases">
        <authorList>
            <person name="Gilroy R."/>
        </authorList>
    </citation>
    <scope>NUCLEOTIDE SEQUENCE</scope>
    <source>
        <strain evidence="2">CHK193-16274</strain>
    </source>
</reference>
<gene>
    <name evidence="2" type="ORF">K8V91_08645</name>
</gene>
<feature type="transmembrane region" description="Helical" evidence="1">
    <location>
        <begin position="36"/>
        <end position="56"/>
    </location>
</feature>
<organism evidence="2 3">
    <name type="scientific">Thomasclavelia spiroformis</name>
    <dbReference type="NCBI Taxonomy" id="29348"/>
    <lineage>
        <taxon>Bacteria</taxon>
        <taxon>Bacillati</taxon>
        <taxon>Bacillota</taxon>
        <taxon>Erysipelotrichia</taxon>
        <taxon>Erysipelotrichales</taxon>
        <taxon>Coprobacillaceae</taxon>
        <taxon>Thomasclavelia</taxon>
    </lineage>
</organism>
<sequence>MSDLAKDISFGEEKELYEECQKKYGMRIKKRTRKRYSMTFIAVILLICLCTTFHNLNYTVVYASGKEGMVQLKEGEKVSLIEEMTPLGKGYTIQISHRKNERFEVIDGLENSYAENIFVNGDTIYWVPDGFLPGKITDGDGSDIQINKTNSSILKIRVYKGEKAEDIYLQLEREETGTYIELLENEGGN</sequence>
<proteinExistence type="predicted"/>
<reference evidence="2" key="1">
    <citation type="journal article" date="2021" name="PeerJ">
        <title>Extensive microbial diversity within the chicken gut microbiome revealed by metagenomics and culture.</title>
        <authorList>
            <person name="Gilroy R."/>
            <person name="Ravi A."/>
            <person name="Getino M."/>
            <person name="Pursley I."/>
            <person name="Horton D.L."/>
            <person name="Alikhan N.F."/>
            <person name="Baker D."/>
            <person name="Gharbi K."/>
            <person name="Hall N."/>
            <person name="Watson M."/>
            <person name="Adriaenssens E.M."/>
            <person name="Foster-Nyarko E."/>
            <person name="Jarju S."/>
            <person name="Secka A."/>
            <person name="Antonio M."/>
            <person name="Oren A."/>
            <person name="Chaudhuri R.R."/>
            <person name="La Ragione R."/>
            <person name="Hildebrand F."/>
            <person name="Pallen M.J."/>
        </authorList>
    </citation>
    <scope>NUCLEOTIDE SEQUENCE</scope>
    <source>
        <strain evidence="2">CHK193-16274</strain>
    </source>
</reference>
<dbReference type="EMBL" id="DYWV01000293">
    <property type="protein sequence ID" value="HJF40977.1"/>
    <property type="molecule type" value="Genomic_DNA"/>
</dbReference>
<keyword evidence="1" id="KW-0472">Membrane</keyword>